<evidence type="ECO:0000313" key="4">
    <source>
        <dbReference type="EMBL" id="AZN71151.1"/>
    </source>
</evidence>
<name>A0A3Q8XMP7_9HYPH</name>
<dbReference type="InterPro" id="IPR048342">
    <property type="entry name" value="DUF1285_C"/>
</dbReference>
<gene>
    <name evidence="4" type="ORF">D5400_07590</name>
</gene>
<dbReference type="Gene3D" id="3.10.540.10">
    <property type="entry name" value="duf1285 like domain"/>
    <property type="match status" value="1"/>
</dbReference>
<dbReference type="PIRSF" id="PIRSF029557">
    <property type="entry name" value="UCP029557"/>
    <property type="match status" value="1"/>
</dbReference>
<dbReference type="InterPro" id="IPR023361">
    <property type="entry name" value="DUF1285_beta_roll_sf"/>
</dbReference>
<keyword evidence="5" id="KW-1185">Reference proteome</keyword>
<sequence>MAGSRADMTQHDPAKSDKGESDLAALISRAVTGRGLPPVETWNPDHCGDIDMRIAADGTWFYQGTPIGRERLVRLFSTVLRKDEDGQTYLVTPVEKVVVHVEDAPFLAVEMSATMRDGHEVLTFRTNVGDLIEAGPEHPIRFEATEPDGALKPYLHVRGRLEALVTRALTYDLVERAVTEDVNGKATVCLRSAGAVFPIMPADDLAAG</sequence>
<dbReference type="Pfam" id="PF21028">
    <property type="entry name" value="DUF1285_C"/>
    <property type="match status" value="1"/>
</dbReference>
<dbReference type="KEGG" id="abaw:D5400_07590"/>
<dbReference type="AlphaFoldDB" id="A0A3Q8XMP7"/>
<dbReference type="Gene3D" id="2.30.270.10">
    <property type="entry name" value="duf1285 protein"/>
    <property type="match status" value="1"/>
</dbReference>
<feature type="domain" description="DUF1285" evidence="3">
    <location>
        <begin position="105"/>
        <end position="199"/>
    </location>
</feature>
<dbReference type="EMBL" id="CP032509">
    <property type="protein sequence ID" value="AZN71151.1"/>
    <property type="molecule type" value="Genomic_DNA"/>
</dbReference>
<dbReference type="InterPro" id="IPR048341">
    <property type="entry name" value="DUF1285_N"/>
</dbReference>
<proteinExistence type="predicted"/>
<evidence type="ECO:0000313" key="5">
    <source>
        <dbReference type="Proteomes" id="UP000268192"/>
    </source>
</evidence>
<dbReference type="Pfam" id="PF06938">
    <property type="entry name" value="DUF1285_N"/>
    <property type="match status" value="1"/>
</dbReference>
<organism evidence="4 5">
    <name type="scientific">Georhizobium profundi</name>
    <dbReference type="NCBI Taxonomy" id="2341112"/>
    <lineage>
        <taxon>Bacteria</taxon>
        <taxon>Pseudomonadati</taxon>
        <taxon>Pseudomonadota</taxon>
        <taxon>Alphaproteobacteria</taxon>
        <taxon>Hyphomicrobiales</taxon>
        <taxon>Rhizobiaceae</taxon>
        <taxon>Georhizobium</taxon>
    </lineage>
</organism>
<dbReference type="OrthoDB" id="3078366at2"/>
<evidence type="ECO:0000256" key="1">
    <source>
        <dbReference type="SAM" id="MobiDB-lite"/>
    </source>
</evidence>
<feature type="compositionally biased region" description="Basic and acidic residues" evidence="1">
    <location>
        <begin position="8"/>
        <end position="20"/>
    </location>
</feature>
<accession>A0A3Q8XMP7</accession>
<evidence type="ECO:0000259" key="2">
    <source>
        <dbReference type="Pfam" id="PF06938"/>
    </source>
</evidence>
<feature type="domain" description="DUF1285" evidence="2">
    <location>
        <begin position="37"/>
        <end position="104"/>
    </location>
</feature>
<reference evidence="4 5" key="1">
    <citation type="submission" date="2018-09" db="EMBL/GenBank/DDBJ databases">
        <title>Marinorhizobium profundi gen. nov., sp. nov., isolated from a deep-sea sediment sample from the New Britain Trench and proposal of Marinorhizobiaceae fam. nov. in the order Rhizobiales of the class Alphaproteobacteria.</title>
        <authorList>
            <person name="Cao J."/>
        </authorList>
    </citation>
    <scope>NUCLEOTIDE SEQUENCE [LARGE SCALE GENOMIC DNA]</scope>
    <source>
        <strain evidence="4 5">WS11</strain>
    </source>
</reference>
<dbReference type="InterPro" id="IPR010707">
    <property type="entry name" value="DUF1285"/>
</dbReference>
<dbReference type="Proteomes" id="UP000268192">
    <property type="component" value="Chromosome"/>
</dbReference>
<feature type="region of interest" description="Disordered" evidence="1">
    <location>
        <begin position="1"/>
        <end position="20"/>
    </location>
</feature>
<evidence type="ECO:0000259" key="3">
    <source>
        <dbReference type="Pfam" id="PF21028"/>
    </source>
</evidence>
<protein>
    <submittedName>
        <fullName evidence="4">DUF1285 domain-containing protein</fullName>
    </submittedName>
</protein>